<evidence type="ECO:0000256" key="1">
    <source>
        <dbReference type="SAM" id="MobiDB-lite"/>
    </source>
</evidence>
<sequence length="38" mass="3799">MGRILGKEDGGGGGGESVWEGEDMERGGEEGMGRCVGG</sequence>
<accession>E6Z1D0</accession>
<dbReference type="AlphaFoldDB" id="E6Z1D0"/>
<dbReference type="EMBL" id="FN645524">
    <property type="protein sequence ID" value="CBI82918.1"/>
    <property type="molecule type" value="Genomic_DNA"/>
</dbReference>
<feature type="region of interest" description="Disordered" evidence="1">
    <location>
        <begin position="1"/>
        <end position="38"/>
    </location>
</feature>
<proteinExistence type="predicted"/>
<name>E6Z1D0_BARSR</name>
<organism evidence="2">
    <name type="scientific">Bartonella schoenbuchensis (strain DSM 13525 / NCTC 13165 / R1)</name>
    <dbReference type="NCBI Taxonomy" id="687861"/>
    <lineage>
        <taxon>Bacteria</taxon>
        <taxon>Pseudomonadati</taxon>
        <taxon>Pseudomonadota</taxon>
        <taxon>Alphaproteobacteria</taxon>
        <taxon>Hyphomicrobiales</taxon>
        <taxon>Bartonellaceae</taxon>
        <taxon>Bartonella</taxon>
    </lineage>
</organism>
<feature type="compositionally biased region" description="Basic and acidic residues" evidence="1">
    <location>
        <begin position="1"/>
        <end position="10"/>
    </location>
</feature>
<protein>
    <submittedName>
        <fullName evidence="2">RPGR</fullName>
    </submittedName>
</protein>
<evidence type="ECO:0000313" key="2">
    <source>
        <dbReference type="EMBL" id="CBI82918.1"/>
    </source>
</evidence>
<gene>
    <name evidence="2" type="ORF">BARSC_190191</name>
</gene>
<reference evidence="2" key="1">
    <citation type="journal article" date="2011" name="PLoS Genet.">
        <title>Parallel evolution of a type IV secretion system in radiating lineages of the host-restricted bacterial pathogen Bartonella.</title>
        <authorList>
            <person name="Engel P."/>
            <person name="Salzburger W."/>
            <person name="Liesch M."/>
            <person name="Chang C.C."/>
            <person name="Maruyama S."/>
            <person name="Lanz C."/>
            <person name="Calteau A."/>
            <person name="Lajus A."/>
            <person name="Medigue C."/>
            <person name="Schuster S.C."/>
            <person name="Dehio C."/>
        </authorList>
    </citation>
    <scope>NUCLEOTIDE SEQUENCE</scope>
    <source>
        <strain evidence="2">R1</strain>
    </source>
</reference>